<feature type="region of interest" description="Disordered" evidence="1">
    <location>
        <begin position="30"/>
        <end position="52"/>
    </location>
</feature>
<protein>
    <submittedName>
        <fullName evidence="2">Uncharacterized protein</fullName>
    </submittedName>
</protein>
<evidence type="ECO:0000313" key="2">
    <source>
        <dbReference type="EMBL" id="VTZ59444.1"/>
    </source>
</evidence>
<dbReference type="Proteomes" id="UP000507954">
    <property type="component" value="Unassembled WGS sequence"/>
</dbReference>
<reference evidence="2" key="1">
    <citation type="submission" date="2019-06" db="EMBL/GenBank/DDBJ databases">
        <authorList>
            <person name="Le Quere A."/>
            <person name="Colella S."/>
        </authorList>
    </citation>
    <scope>NUCLEOTIDE SEQUENCE</scope>
    <source>
        <strain evidence="2">EmedicaeMD41</strain>
    </source>
</reference>
<accession>A0A508WPU2</accession>
<dbReference type="EMBL" id="CABFNB010000011">
    <property type="protein sequence ID" value="VTZ59444.1"/>
    <property type="molecule type" value="Genomic_DNA"/>
</dbReference>
<gene>
    <name evidence="2" type="ORF">EMEDMD4_1080022</name>
</gene>
<dbReference type="AlphaFoldDB" id="A0A508WPU2"/>
<feature type="compositionally biased region" description="Basic residues" evidence="1">
    <location>
        <begin position="37"/>
        <end position="48"/>
    </location>
</feature>
<proteinExistence type="predicted"/>
<sequence length="166" mass="18913">MSATGHGDRFPAPADGCAFQRCRPSRAPFLPRTTGCSRRRYPSRRGSGKPRSWHDPLRLFTSHGHLPACCILVCKTLTFVKHLHRASRNAQRFKLFFAKLNLACKKAKVTIIWRVTRQSRRRSIATAPFRVRSSGWSSSRTRRSESMRWRVSSASAARLCARLCRG</sequence>
<evidence type="ECO:0000256" key="1">
    <source>
        <dbReference type="SAM" id="MobiDB-lite"/>
    </source>
</evidence>
<name>A0A508WPU2_9HYPH</name>
<organism evidence="2">
    <name type="scientific">Sinorhizobium medicae</name>
    <dbReference type="NCBI Taxonomy" id="110321"/>
    <lineage>
        <taxon>Bacteria</taxon>
        <taxon>Pseudomonadati</taxon>
        <taxon>Pseudomonadota</taxon>
        <taxon>Alphaproteobacteria</taxon>
        <taxon>Hyphomicrobiales</taxon>
        <taxon>Rhizobiaceae</taxon>
        <taxon>Sinorhizobium/Ensifer group</taxon>
        <taxon>Sinorhizobium</taxon>
    </lineage>
</organism>